<organism evidence="11 12">
    <name type="scientific">Forsythia ovata</name>
    <dbReference type="NCBI Taxonomy" id="205694"/>
    <lineage>
        <taxon>Eukaryota</taxon>
        <taxon>Viridiplantae</taxon>
        <taxon>Streptophyta</taxon>
        <taxon>Embryophyta</taxon>
        <taxon>Tracheophyta</taxon>
        <taxon>Spermatophyta</taxon>
        <taxon>Magnoliopsida</taxon>
        <taxon>eudicotyledons</taxon>
        <taxon>Gunneridae</taxon>
        <taxon>Pentapetalae</taxon>
        <taxon>asterids</taxon>
        <taxon>lamiids</taxon>
        <taxon>Lamiales</taxon>
        <taxon>Oleaceae</taxon>
        <taxon>Forsythieae</taxon>
        <taxon>Forsythia</taxon>
    </lineage>
</organism>
<proteinExistence type="inferred from homology"/>
<sequence length="615" mass="69825">MSNKKLEERSKSVEMMMAFGSPCSSILTSTSYNALLKELQKIWTEIGESEADKDRMLSELERDCLEIYRRKVDEAATAKVHLHQSVAAKEAELAMLMATLGDIHVNSPIQSERKAKSLKDQLSSVTALVEGLTLKKQELMKQFADIKAQIEKITGEISGHGHFVNAVSALNLEEQDLSQRKLTEYQSNLHALQKEKSERLQKVLDYVNEVHSICAVLGLDFAKTVNDVHPSLNLTSMEQSRNISDSTLEGLNQAIMRLKTEKKIRYQKLKDVAGSLFDLWNLMDATKEEKIKFLRITSILDSPESAITEPGSLSMEMVEQASAEVERLTKLKASRMKELVTKKRSELEYICHKNHIQPDSSTAADKTNALIDSGLVSPCELLEKIEAQIEKAKNEALSRTEITDRIYRWLCACDEENWLENYNQDETRYSAGRGTHINLKRAERARITINKIPLMVDNLISKTLSWEDEQKKLFLYDGVRLVSILEEYKLTRQQKEEEKKRARDQKKLQDMLLAEKEAMYGSKPSPRRSNSFRRTKEYHVNGNGSVTPSPRRNSVGSATPELSTPRSYSGRQNTYFKEMRRLSTAPLNFVAITKEDTMSFSSVCGSEPESPPQGQ</sequence>
<dbReference type="GO" id="GO:0005634">
    <property type="term" value="C:nucleus"/>
    <property type="evidence" value="ECO:0007669"/>
    <property type="project" value="UniProtKB-SubCell"/>
</dbReference>
<dbReference type="PANTHER" id="PTHR19321">
    <property type="entry name" value="PROTEIN REGULATOR OF CYTOKINESIS 1 PRC1-RELATED"/>
    <property type="match status" value="1"/>
</dbReference>
<evidence type="ECO:0000256" key="5">
    <source>
        <dbReference type="ARBA" id="ARBA00022553"/>
    </source>
</evidence>
<dbReference type="AlphaFoldDB" id="A0ABD1X725"/>
<dbReference type="Gene3D" id="1.20.58.1520">
    <property type="match status" value="1"/>
</dbReference>
<dbReference type="FunFam" id="1.20.58.1520:FF:000002">
    <property type="entry name" value="65-kDa microtubule-associated protein 6"/>
    <property type="match status" value="1"/>
</dbReference>
<reference evidence="12" key="1">
    <citation type="submission" date="2024-07" db="EMBL/GenBank/DDBJ databases">
        <title>Two chromosome-level genome assemblies of Korean endemic species Abeliophyllum distichum and Forsythia ovata (Oleaceae).</title>
        <authorList>
            <person name="Jang H."/>
        </authorList>
    </citation>
    <scope>NUCLEOTIDE SEQUENCE [LARGE SCALE GENOMIC DNA]</scope>
</reference>
<gene>
    <name evidence="11" type="ORF">Fot_02514</name>
</gene>
<dbReference type="InterPro" id="IPR007145">
    <property type="entry name" value="MAP65_Ase1_PRC1"/>
</dbReference>
<keyword evidence="5" id="KW-0597">Phosphoprotein</keyword>
<dbReference type="PANTHER" id="PTHR19321:SF0">
    <property type="entry name" value="65-KDA MICROTUBULE-ASSOCIATED PROTEIN 6"/>
    <property type="match status" value="1"/>
</dbReference>
<dbReference type="Proteomes" id="UP001604277">
    <property type="component" value="Unassembled WGS sequence"/>
</dbReference>
<evidence type="ECO:0000256" key="10">
    <source>
        <dbReference type="SAM" id="MobiDB-lite"/>
    </source>
</evidence>
<evidence type="ECO:0000313" key="11">
    <source>
        <dbReference type="EMBL" id="KAL2557775.1"/>
    </source>
</evidence>
<feature type="coiled-coil region" evidence="9">
    <location>
        <begin position="129"/>
        <end position="202"/>
    </location>
</feature>
<keyword evidence="9" id="KW-0175">Coiled coil</keyword>
<evidence type="ECO:0000256" key="1">
    <source>
        <dbReference type="ARBA" id="ARBA00004123"/>
    </source>
</evidence>
<comment type="similarity">
    <text evidence="3">Belongs to the MAP65/ASE1 family.</text>
</comment>
<evidence type="ECO:0000256" key="2">
    <source>
        <dbReference type="ARBA" id="ARBA00004245"/>
    </source>
</evidence>
<feature type="region of interest" description="Disordered" evidence="10">
    <location>
        <begin position="516"/>
        <end position="570"/>
    </location>
</feature>
<dbReference type="EMBL" id="JBFOLJ010000001">
    <property type="protein sequence ID" value="KAL2557775.1"/>
    <property type="molecule type" value="Genomic_DNA"/>
</dbReference>
<comment type="caution">
    <text evidence="11">The sequence shown here is derived from an EMBL/GenBank/DDBJ whole genome shotgun (WGS) entry which is preliminary data.</text>
</comment>
<evidence type="ECO:0000256" key="3">
    <source>
        <dbReference type="ARBA" id="ARBA00006187"/>
    </source>
</evidence>
<evidence type="ECO:0000313" key="12">
    <source>
        <dbReference type="Proteomes" id="UP001604277"/>
    </source>
</evidence>
<accession>A0ABD1X725</accession>
<keyword evidence="8" id="KW-0539">Nucleus</keyword>
<dbReference type="Pfam" id="PF03999">
    <property type="entry name" value="MAP65_ASE1"/>
    <property type="match status" value="1"/>
</dbReference>
<keyword evidence="6" id="KW-0493">Microtubule</keyword>
<evidence type="ECO:0000256" key="9">
    <source>
        <dbReference type="SAM" id="Coils"/>
    </source>
</evidence>
<evidence type="ECO:0000256" key="6">
    <source>
        <dbReference type="ARBA" id="ARBA00022701"/>
    </source>
</evidence>
<keyword evidence="4" id="KW-0963">Cytoplasm</keyword>
<comment type="subcellular location">
    <subcellularLocation>
        <location evidence="2">Cytoplasm</location>
        <location evidence="2">Cytoskeleton</location>
    </subcellularLocation>
    <subcellularLocation>
        <location evidence="1">Nucleus</location>
    </subcellularLocation>
</comment>
<name>A0ABD1X725_9LAMI</name>
<evidence type="ECO:0000256" key="8">
    <source>
        <dbReference type="ARBA" id="ARBA00023242"/>
    </source>
</evidence>
<evidence type="ECO:0000256" key="7">
    <source>
        <dbReference type="ARBA" id="ARBA00023212"/>
    </source>
</evidence>
<feature type="compositionally biased region" description="Polar residues" evidence="10">
    <location>
        <begin position="542"/>
        <end position="570"/>
    </location>
</feature>
<dbReference type="GO" id="GO:0005874">
    <property type="term" value="C:microtubule"/>
    <property type="evidence" value="ECO:0007669"/>
    <property type="project" value="UniProtKB-KW"/>
</dbReference>
<evidence type="ECO:0000256" key="4">
    <source>
        <dbReference type="ARBA" id="ARBA00022490"/>
    </source>
</evidence>
<keyword evidence="7" id="KW-0206">Cytoskeleton</keyword>
<keyword evidence="12" id="KW-1185">Reference proteome</keyword>
<protein>
    <submittedName>
        <fullName evidence="11">65-kDa microtubule-associated protein 7</fullName>
    </submittedName>
</protein>